<evidence type="ECO:0000313" key="3">
    <source>
        <dbReference type="Proteomes" id="UP000235728"/>
    </source>
</evidence>
<protein>
    <submittedName>
        <fullName evidence="2">Uncharacterized protein</fullName>
    </submittedName>
</protein>
<accession>A0A2N6NH06</accession>
<evidence type="ECO:0000313" key="2">
    <source>
        <dbReference type="EMBL" id="PMB66524.1"/>
    </source>
</evidence>
<dbReference type="AlphaFoldDB" id="A0A2N6NH06"/>
<gene>
    <name evidence="2" type="ORF">BM221_007516</name>
</gene>
<reference evidence="2 3" key="1">
    <citation type="journal article" date="2016" name="Appl. Microbiol. Biotechnol.">
        <title>Characterization of T-DNA insertion mutants with decreased virulence in the entomopathogenic fungus Beauveria bassiana JEF-007.</title>
        <authorList>
            <person name="Kim S."/>
            <person name="Lee S.J."/>
            <person name="Nai Y.S."/>
            <person name="Yu J.S."/>
            <person name="Lee M.R."/>
            <person name="Yang Y.T."/>
            <person name="Kim J.S."/>
        </authorList>
    </citation>
    <scope>NUCLEOTIDE SEQUENCE [LARGE SCALE GENOMIC DNA]</scope>
    <source>
        <strain evidence="2 3">JEF-007</strain>
    </source>
</reference>
<name>A0A2N6NH06_BEABA</name>
<dbReference type="EMBL" id="MRVG01000008">
    <property type="protein sequence ID" value="PMB66524.1"/>
    <property type="molecule type" value="Genomic_DNA"/>
</dbReference>
<evidence type="ECO:0000256" key="1">
    <source>
        <dbReference type="SAM" id="SignalP"/>
    </source>
</evidence>
<sequence>MSPLPASPTAVLLLLYAPLSATPELLALRRRHEKDGLFGPRTLHSDVISEFSSKRRLHLLKDSFQRLHLFQNSIGVARVHLRQFEQGSREEVTVRDFVVNVFQLYALNLPNVTGYE</sequence>
<proteinExistence type="predicted"/>
<feature type="signal peptide" evidence="1">
    <location>
        <begin position="1"/>
        <end position="21"/>
    </location>
</feature>
<feature type="chain" id="PRO_5014639936" evidence="1">
    <location>
        <begin position="22"/>
        <end position="116"/>
    </location>
</feature>
<comment type="caution">
    <text evidence="2">The sequence shown here is derived from an EMBL/GenBank/DDBJ whole genome shotgun (WGS) entry which is preliminary data.</text>
</comment>
<keyword evidence="1" id="KW-0732">Signal</keyword>
<dbReference type="OMA" id="MDANFIA"/>
<dbReference type="Proteomes" id="UP000235728">
    <property type="component" value="Unassembled WGS sequence"/>
</dbReference>
<organism evidence="2 3">
    <name type="scientific">Beauveria bassiana</name>
    <name type="common">White muscardine disease fungus</name>
    <name type="synonym">Tritirachium shiotae</name>
    <dbReference type="NCBI Taxonomy" id="176275"/>
    <lineage>
        <taxon>Eukaryota</taxon>
        <taxon>Fungi</taxon>
        <taxon>Dikarya</taxon>
        <taxon>Ascomycota</taxon>
        <taxon>Pezizomycotina</taxon>
        <taxon>Sordariomycetes</taxon>
        <taxon>Hypocreomycetidae</taxon>
        <taxon>Hypocreales</taxon>
        <taxon>Cordycipitaceae</taxon>
        <taxon>Beauveria</taxon>
    </lineage>
</organism>